<accession>A0ABT2EQX9</accession>
<dbReference type="EMBL" id="JANUCP010000004">
    <property type="protein sequence ID" value="MCS3919841.1"/>
    <property type="molecule type" value="Genomic_DNA"/>
</dbReference>
<proteinExistence type="predicted"/>
<dbReference type="InterPro" id="IPR009015">
    <property type="entry name" value="Fucose_isomerase_N/cen_sf"/>
</dbReference>
<reference evidence="4 5" key="1">
    <citation type="submission" date="2022-08" db="EMBL/GenBank/DDBJ databases">
        <title>Bacterial and archaeal communities from various locations to study Microbial Dark Matter (Phase II).</title>
        <authorList>
            <person name="Stepanauskas R."/>
        </authorList>
    </citation>
    <scope>NUCLEOTIDE SEQUENCE [LARGE SCALE GENOMIC DNA]</scope>
    <source>
        <strain evidence="4 5">PD1</strain>
    </source>
</reference>
<dbReference type="SUPFAM" id="SSF53743">
    <property type="entry name" value="FucI/AraA N-terminal and middle domains"/>
    <property type="match status" value="1"/>
</dbReference>
<dbReference type="PANTHER" id="PTHR36120">
    <property type="entry name" value="FUCOSE ISOMERASE"/>
    <property type="match status" value="1"/>
</dbReference>
<evidence type="ECO:0008006" key="6">
    <source>
        <dbReference type="Google" id="ProtNLM"/>
    </source>
</evidence>
<protein>
    <recommendedName>
        <fullName evidence="6">Sugar isomerase</fullName>
    </recommendedName>
</protein>
<evidence type="ECO:0000313" key="5">
    <source>
        <dbReference type="Proteomes" id="UP001204798"/>
    </source>
</evidence>
<dbReference type="RefSeq" id="WP_259096722.1">
    <property type="nucleotide sequence ID" value="NZ_CP130454.1"/>
</dbReference>
<name>A0ABT2EQX9_9BACT</name>
<keyword evidence="5" id="KW-1185">Reference proteome</keyword>
<evidence type="ECO:0000313" key="4">
    <source>
        <dbReference type="EMBL" id="MCS3919841.1"/>
    </source>
</evidence>
<comment type="caution">
    <text evidence="4">The sequence shown here is derived from an EMBL/GenBank/DDBJ whole genome shotgun (WGS) entry which is preliminary data.</text>
</comment>
<dbReference type="Proteomes" id="UP001204798">
    <property type="component" value="Unassembled WGS sequence"/>
</dbReference>
<dbReference type="PANTHER" id="PTHR36120:SF1">
    <property type="entry name" value="L-FUCOSE ISOMERASE C-TERMINAL DOMAIN-CONTAINING PROTEIN"/>
    <property type="match status" value="1"/>
</dbReference>
<organism evidence="4 5">
    <name type="scientific">Candidatus Fervidibacter sacchari</name>
    <dbReference type="NCBI Taxonomy" id="1448929"/>
    <lineage>
        <taxon>Bacteria</taxon>
        <taxon>Candidatus Fervidibacterota</taxon>
        <taxon>Candidatus Fervidibacter</taxon>
    </lineage>
</organism>
<feature type="coiled-coil region" evidence="3">
    <location>
        <begin position="252"/>
        <end position="279"/>
    </location>
</feature>
<sequence>MKGEGIRLSRREFLEVSAFAAVSSSFAKSSEKTLPPAPDFRLGSRPLVVKPILTYSVYRRLEATSWRAWGGIETESEAGKEIARIRDELQKLRKKADFPIRFLEPSKVSNPSQVANLTDIDKADAVLVYAAGAWVDTLQAIVDKGLPTIFFVRFRTQPYYLWHEIIHARFLRSHTDRLMQKRVSYDDVVVDDYDELLWRLRSLYGLVNTVGRRIIAIGGPGGWAYPPGIPSPPELARERWKLDIVTVPTPELVKMIEAARKDNRQVEKARKEAEQYMAQMGITVQTRKEFVVEAFMLANLFREIMKQHDAYAITTNGCMGSYAGIMPCLTLSLINDSGYMAYCESDFVVIPAGILLHFISGKPTFFCNPTFPTREGVILFAHCTAPRFMDGKRGEPARLLTHFESDHGAAIKVEMRKGQTVTVVNPDFEAREWCGFVGEIVGTPFLPVCRSQVEIKVKGDVSKVISSMRGFHCMIVYGDYRKEVGYALSKVGIGWTDLSS</sequence>
<evidence type="ECO:0000256" key="1">
    <source>
        <dbReference type="ARBA" id="ARBA00023235"/>
    </source>
</evidence>
<evidence type="ECO:0000256" key="3">
    <source>
        <dbReference type="SAM" id="Coils"/>
    </source>
</evidence>
<keyword evidence="2" id="KW-0119">Carbohydrate metabolism</keyword>
<keyword evidence="1" id="KW-0413">Isomerase</keyword>
<keyword evidence="3" id="KW-0175">Coiled coil</keyword>
<evidence type="ECO:0000256" key="2">
    <source>
        <dbReference type="ARBA" id="ARBA00023277"/>
    </source>
</evidence>
<gene>
    <name evidence="4" type="ORF">M2350_002258</name>
</gene>